<dbReference type="GO" id="GO:0016788">
    <property type="term" value="F:hydrolase activity, acting on ester bonds"/>
    <property type="evidence" value="ECO:0007669"/>
    <property type="project" value="InterPro"/>
</dbReference>
<organism evidence="5 6">
    <name type="scientific">Paenibacillus mangrovi</name>
    <dbReference type="NCBI Taxonomy" id="2931978"/>
    <lineage>
        <taxon>Bacteria</taxon>
        <taxon>Bacillati</taxon>
        <taxon>Bacillota</taxon>
        <taxon>Bacilli</taxon>
        <taxon>Bacillales</taxon>
        <taxon>Paenibacillaceae</taxon>
        <taxon>Paenibacillus</taxon>
    </lineage>
</organism>
<dbReference type="Pfam" id="PF01026">
    <property type="entry name" value="TatD_DNase"/>
    <property type="match status" value="1"/>
</dbReference>
<name>A0A9X1WN58_9BACL</name>
<dbReference type="PANTHER" id="PTHR46317">
    <property type="entry name" value="HYDROLASE OF PHP SUPERFAMILY-RELATED PROTEIN"/>
    <property type="match status" value="1"/>
</dbReference>
<dbReference type="Proteomes" id="UP001139347">
    <property type="component" value="Unassembled WGS sequence"/>
</dbReference>
<evidence type="ECO:0000256" key="1">
    <source>
        <dbReference type="ARBA" id="ARBA00009275"/>
    </source>
</evidence>
<evidence type="ECO:0000313" key="6">
    <source>
        <dbReference type="Proteomes" id="UP001139347"/>
    </source>
</evidence>
<feature type="binding site" evidence="4">
    <location>
        <position position="193"/>
    </location>
    <ligand>
        <name>a divalent metal cation</name>
        <dbReference type="ChEBI" id="CHEBI:60240"/>
        <label>2</label>
    </ligand>
</feature>
<keyword evidence="3 5" id="KW-0378">Hydrolase</keyword>
<proteinExistence type="inferred from homology"/>
<feature type="binding site" evidence="4">
    <location>
        <position position="169"/>
    </location>
    <ligand>
        <name>a divalent metal cation</name>
        <dbReference type="ChEBI" id="CHEBI:60240"/>
        <label>2</label>
    </ligand>
</feature>
<comment type="similarity">
    <text evidence="1">Belongs to the metallo-dependent hydrolases superfamily. TatD-type hydrolase family.</text>
</comment>
<feature type="binding site" evidence="4">
    <location>
        <position position="38"/>
    </location>
    <ligand>
        <name>a divalent metal cation</name>
        <dbReference type="ChEBI" id="CHEBI:60240"/>
        <label>1</label>
    </ligand>
</feature>
<evidence type="ECO:0000313" key="5">
    <source>
        <dbReference type="EMBL" id="MCJ8012008.1"/>
    </source>
</evidence>
<dbReference type="PIRSF" id="PIRSF005902">
    <property type="entry name" value="DNase_TatD"/>
    <property type="match status" value="1"/>
</dbReference>
<evidence type="ECO:0000256" key="2">
    <source>
        <dbReference type="ARBA" id="ARBA00022723"/>
    </source>
</evidence>
<feature type="binding site" evidence="4">
    <location>
        <position position="241"/>
    </location>
    <ligand>
        <name>a divalent metal cation</name>
        <dbReference type="ChEBI" id="CHEBI:60240"/>
        <label>1</label>
    </ligand>
</feature>
<dbReference type="SUPFAM" id="SSF51556">
    <property type="entry name" value="Metallo-dependent hydrolases"/>
    <property type="match status" value="1"/>
</dbReference>
<dbReference type="Gene3D" id="3.20.20.140">
    <property type="entry name" value="Metal-dependent hydrolases"/>
    <property type="match status" value="1"/>
</dbReference>
<dbReference type="CDD" id="cd01310">
    <property type="entry name" value="TatD_DNAse"/>
    <property type="match status" value="1"/>
</dbReference>
<keyword evidence="2 4" id="KW-0479">Metal-binding</keyword>
<keyword evidence="6" id="KW-1185">Reference proteome</keyword>
<reference evidence="5" key="1">
    <citation type="submission" date="2022-04" db="EMBL/GenBank/DDBJ databases">
        <title>Paenibacillus mangrovi sp. nov., a novel endophytic bacterium isolated from bark of Kandelia candel.</title>
        <authorList>
            <person name="Tuo L."/>
        </authorList>
    </citation>
    <scope>NUCLEOTIDE SEQUENCE</scope>
    <source>
        <strain evidence="5">KQZ6P-2</strain>
    </source>
</reference>
<protein>
    <submittedName>
        <fullName evidence="5">TatD family hydrolase</fullName>
    </submittedName>
</protein>
<dbReference type="PANTHER" id="PTHR46317:SF1">
    <property type="entry name" value="HYDROLASE, TATD FAMILY"/>
    <property type="match status" value="1"/>
</dbReference>
<dbReference type="InterPro" id="IPR032466">
    <property type="entry name" value="Metal_Hydrolase"/>
</dbReference>
<dbReference type="RefSeq" id="WP_244724388.1">
    <property type="nucleotide sequence ID" value="NZ_JALIRP010000003.1"/>
</dbReference>
<sequence length="292" mass="33211">MSLSPETRIHSAFPDAHSIQSEHELSLTANLAPLIDAHIHLDSYEEDQQQEILSELNNVDVEGIIAVSMHLESARANLQLARQHPGLVHPAFGFHPEQPIPDEAGINELFGWMNRHAADMVAVGEVGLPYYTRTEAKEAGQPFDTRPYEELLERFIAFARDQDKPIVLHAVYEDADTACRLLELYRIKRAHFHWFKGSPETVQHMAKQGYYVSFTPDIVYEEEIQELASVYPRSLVMSETDGPWPFEGPFAGQMTHPRMTADVALAWSRIQGLSLPEARRMLYDNAKRFYGI</sequence>
<dbReference type="EMBL" id="JALIRP010000003">
    <property type="protein sequence ID" value="MCJ8012008.1"/>
    <property type="molecule type" value="Genomic_DNA"/>
</dbReference>
<dbReference type="GO" id="GO:0046872">
    <property type="term" value="F:metal ion binding"/>
    <property type="evidence" value="ECO:0007669"/>
    <property type="project" value="UniProtKB-KW"/>
</dbReference>
<evidence type="ECO:0000256" key="3">
    <source>
        <dbReference type="ARBA" id="ARBA00022801"/>
    </source>
</evidence>
<feature type="binding site" evidence="4">
    <location>
        <position position="125"/>
    </location>
    <ligand>
        <name>a divalent metal cation</name>
        <dbReference type="ChEBI" id="CHEBI:60240"/>
        <label>1</label>
    </ligand>
</feature>
<gene>
    <name evidence="5" type="ORF">MUG84_09665</name>
</gene>
<comment type="caution">
    <text evidence="5">The sequence shown here is derived from an EMBL/GenBank/DDBJ whole genome shotgun (WGS) entry which is preliminary data.</text>
</comment>
<dbReference type="InterPro" id="IPR001130">
    <property type="entry name" value="TatD-like"/>
</dbReference>
<dbReference type="AlphaFoldDB" id="A0A9X1WN58"/>
<evidence type="ECO:0000256" key="4">
    <source>
        <dbReference type="PIRSR" id="PIRSR005902-1"/>
    </source>
</evidence>
<accession>A0A9X1WN58</accession>
<feature type="binding site" evidence="4">
    <location>
        <position position="40"/>
    </location>
    <ligand>
        <name>a divalent metal cation</name>
        <dbReference type="ChEBI" id="CHEBI:60240"/>
        <label>1</label>
    </ligand>
</feature>